<dbReference type="Gene3D" id="2.40.128.110">
    <property type="entry name" value="Lipid/polyisoprenoid-binding, YceI-like"/>
    <property type="match status" value="1"/>
</dbReference>
<dbReference type="Proteomes" id="UP000229893">
    <property type="component" value="Unassembled WGS sequence"/>
</dbReference>
<gene>
    <name evidence="2" type="ORF">COV57_03270</name>
</gene>
<evidence type="ECO:0000313" key="3">
    <source>
        <dbReference type="Proteomes" id="UP000229893"/>
    </source>
</evidence>
<organism evidence="2 3">
    <name type="scientific">Candidatus Liptonbacteria bacterium CG11_big_fil_rev_8_21_14_0_20_35_14</name>
    <dbReference type="NCBI Taxonomy" id="1974634"/>
    <lineage>
        <taxon>Bacteria</taxon>
        <taxon>Candidatus Liptoniibacteriota</taxon>
    </lineage>
</organism>
<accession>A0A2H0N705</accession>
<dbReference type="SUPFAM" id="SSF101874">
    <property type="entry name" value="YceI-like"/>
    <property type="match status" value="1"/>
</dbReference>
<dbReference type="SMART" id="SM00867">
    <property type="entry name" value="YceI"/>
    <property type="match status" value="1"/>
</dbReference>
<dbReference type="Pfam" id="PF04264">
    <property type="entry name" value="YceI"/>
    <property type="match status" value="1"/>
</dbReference>
<evidence type="ECO:0000259" key="1">
    <source>
        <dbReference type="SMART" id="SM00867"/>
    </source>
</evidence>
<evidence type="ECO:0000313" key="2">
    <source>
        <dbReference type="EMBL" id="PIR04668.1"/>
    </source>
</evidence>
<dbReference type="PANTHER" id="PTHR34406">
    <property type="entry name" value="PROTEIN YCEI"/>
    <property type="match status" value="1"/>
</dbReference>
<name>A0A2H0N705_9BACT</name>
<sequence length="222" mass="23974">MKKISIIILVLAIIIGGAYYYLTKPVASPSEPKEINYESADGMITYAISPEESEASFAIDEILNGKDFTAVGITKDIKGSILVNLADISKIQVKDVSVNARTLKTDSKNRDGAIARLILKSEDAQNEFITFVPKSITGLPEAVVFESEVSFSITGDLTVSGVTKEVTFSGKIKELNAEKLVAEAETIVKRSDFNLVVPDLAFLASVDDEVKLKLSITAKPVN</sequence>
<comment type="caution">
    <text evidence="2">The sequence shown here is derived from an EMBL/GenBank/DDBJ whole genome shotgun (WGS) entry which is preliminary data.</text>
</comment>
<dbReference type="EMBL" id="PCWO01000046">
    <property type="protein sequence ID" value="PIR04668.1"/>
    <property type="molecule type" value="Genomic_DNA"/>
</dbReference>
<dbReference type="PANTHER" id="PTHR34406:SF1">
    <property type="entry name" value="PROTEIN YCEI"/>
    <property type="match status" value="1"/>
</dbReference>
<dbReference type="InterPro" id="IPR036761">
    <property type="entry name" value="TTHA0802/YceI-like_sf"/>
</dbReference>
<proteinExistence type="predicted"/>
<reference evidence="2 3" key="1">
    <citation type="submission" date="2017-09" db="EMBL/GenBank/DDBJ databases">
        <title>Depth-based differentiation of microbial function through sediment-hosted aquifers and enrichment of novel symbionts in the deep terrestrial subsurface.</title>
        <authorList>
            <person name="Probst A.J."/>
            <person name="Ladd B."/>
            <person name="Jarett J.K."/>
            <person name="Geller-Mcgrath D.E."/>
            <person name="Sieber C.M."/>
            <person name="Emerson J.B."/>
            <person name="Anantharaman K."/>
            <person name="Thomas B.C."/>
            <person name="Malmstrom R."/>
            <person name="Stieglmeier M."/>
            <person name="Klingl A."/>
            <person name="Woyke T."/>
            <person name="Ryan C.M."/>
            <person name="Banfield J.F."/>
        </authorList>
    </citation>
    <scope>NUCLEOTIDE SEQUENCE [LARGE SCALE GENOMIC DNA]</scope>
    <source>
        <strain evidence="2">CG11_big_fil_rev_8_21_14_0_20_35_14</strain>
    </source>
</reference>
<dbReference type="InterPro" id="IPR007372">
    <property type="entry name" value="Lipid/polyisoprenoid-bd_YceI"/>
</dbReference>
<dbReference type="AlphaFoldDB" id="A0A2H0N705"/>
<feature type="domain" description="Lipid/polyisoprenoid-binding YceI-like" evidence="1">
    <location>
        <begin position="45"/>
        <end position="219"/>
    </location>
</feature>
<protein>
    <submittedName>
        <fullName evidence="2">Polyisoprenoid-binding protein</fullName>
    </submittedName>
</protein>